<dbReference type="InterPro" id="IPR002110">
    <property type="entry name" value="Ankyrin_rpt"/>
</dbReference>
<reference evidence="4" key="5">
    <citation type="submission" date="2025-09" db="UniProtKB">
        <authorList>
            <consortium name="Ensembl"/>
        </authorList>
    </citation>
    <scope>IDENTIFICATION</scope>
</reference>
<reference evidence="5" key="2">
    <citation type="journal article" date="2007" name="PLoS Biol.">
        <title>Survey sequencing and comparative analysis of the elephant shark (Callorhinchus milii) genome.</title>
        <authorList>
            <person name="Venkatesh B."/>
            <person name="Kirkness E.F."/>
            <person name="Loh Y.H."/>
            <person name="Halpern A.L."/>
            <person name="Lee A.P."/>
            <person name="Johnson J."/>
            <person name="Dandona N."/>
            <person name="Viswanathan L.D."/>
            <person name="Tay A."/>
            <person name="Venter J.C."/>
            <person name="Strausberg R.L."/>
            <person name="Brenner S."/>
        </authorList>
    </citation>
    <scope>NUCLEOTIDE SEQUENCE [LARGE SCALE GENOMIC DNA]</scope>
</reference>
<dbReference type="GeneTree" id="ENSGT00940000156152"/>
<dbReference type="InParanoid" id="A0A4W3H498"/>
<reference evidence="5" key="1">
    <citation type="journal article" date="2006" name="Science">
        <title>Ancient noncoding elements conserved in the human genome.</title>
        <authorList>
            <person name="Venkatesh B."/>
            <person name="Kirkness E.F."/>
            <person name="Loh Y.H."/>
            <person name="Halpern A.L."/>
            <person name="Lee A.P."/>
            <person name="Johnson J."/>
            <person name="Dandona N."/>
            <person name="Viswanathan L.D."/>
            <person name="Tay A."/>
            <person name="Venter J.C."/>
            <person name="Strausberg R.L."/>
            <person name="Brenner S."/>
        </authorList>
    </citation>
    <scope>NUCLEOTIDE SEQUENCE [LARGE SCALE GENOMIC DNA]</scope>
</reference>
<dbReference type="Gene3D" id="1.25.40.20">
    <property type="entry name" value="Ankyrin repeat-containing domain"/>
    <property type="match status" value="1"/>
</dbReference>
<dbReference type="Ensembl" id="ENSCMIT00000010810.1">
    <property type="protein sequence ID" value="ENSCMIP00000010536.1"/>
    <property type="gene ID" value="ENSCMIG00000005563.1"/>
</dbReference>
<dbReference type="AlphaFoldDB" id="A0A4W3H498"/>
<sequence length="199" mass="21943">MALPGKGNERPELLRIERTAPSGAVDDSLFDAVRTSDLQRLRELQRGGADLMVRDSLGWTLLHHAVNGGNKDMVKYILENASPEILDLTEKENGETVLHKAAGLKHRTICHFLVEAGASLMKTDLQVMSHLTQQLLGIRESRSLGSGGRRERERERVTGHCAFPLSAPLAPHCFSLSHSLLLLTHLSRSTPLSLSLYPL</sequence>
<evidence type="ECO:0000313" key="4">
    <source>
        <dbReference type="Ensembl" id="ENSCMIP00000010536.1"/>
    </source>
</evidence>
<reference evidence="5" key="3">
    <citation type="journal article" date="2014" name="Nature">
        <title>Elephant shark genome provides unique insights into gnathostome evolution.</title>
        <authorList>
            <consortium name="International Elephant Shark Genome Sequencing Consortium"/>
            <person name="Venkatesh B."/>
            <person name="Lee A.P."/>
            <person name="Ravi V."/>
            <person name="Maurya A.K."/>
            <person name="Lian M.M."/>
            <person name="Swann J.B."/>
            <person name="Ohta Y."/>
            <person name="Flajnik M.F."/>
            <person name="Sutoh Y."/>
            <person name="Kasahara M."/>
            <person name="Hoon S."/>
            <person name="Gangu V."/>
            <person name="Roy S.W."/>
            <person name="Irimia M."/>
            <person name="Korzh V."/>
            <person name="Kondrychyn I."/>
            <person name="Lim Z.W."/>
            <person name="Tay B.H."/>
            <person name="Tohari S."/>
            <person name="Kong K.W."/>
            <person name="Ho S."/>
            <person name="Lorente-Galdos B."/>
            <person name="Quilez J."/>
            <person name="Marques-Bonet T."/>
            <person name="Raney B.J."/>
            <person name="Ingham P.W."/>
            <person name="Tay A."/>
            <person name="Hillier L.W."/>
            <person name="Minx P."/>
            <person name="Boehm T."/>
            <person name="Wilson R.K."/>
            <person name="Brenner S."/>
            <person name="Warren W.C."/>
        </authorList>
    </citation>
    <scope>NUCLEOTIDE SEQUENCE [LARGE SCALE GENOMIC DNA]</scope>
</reference>
<evidence type="ECO:0000256" key="1">
    <source>
        <dbReference type="ARBA" id="ARBA00022737"/>
    </source>
</evidence>
<dbReference type="SMART" id="SM00248">
    <property type="entry name" value="ANK"/>
    <property type="match status" value="2"/>
</dbReference>
<dbReference type="Proteomes" id="UP000314986">
    <property type="component" value="Unassembled WGS sequence"/>
</dbReference>
<dbReference type="PROSITE" id="PS50297">
    <property type="entry name" value="ANK_REP_REGION"/>
    <property type="match status" value="1"/>
</dbReference>
<keyword evidence="1" id="KW-0677">Repeat</keyword>
<dbReference type="PANTHER" id="PTHR24171:SF9">
    <property type="entry name" value="ANKYRIN REPEAT DOMAIN-CONTAINING PROTEIN 39"/>
    <property type="match status" value="1"/>
</dbReference>
<reference evidence="4" key="4">
    <citation type="submission" date="2025-08" db="UniProtKB">
        <authorList>
            <consortium name="Ensembl"/>
        </authorList>
    </citation>
    <scope>IDENTIFICATION</scope>
</reference>
<evidence type="ECO:0000256" key="2">
    <source>
        <dbReference type="ARBA" id="ARBA00023043"/>
    </source>
</evidence>
<proteinExistence type="predicted"/>
<protein>
    <submittedName>
        <fullName evidence="4">Diacylglycerol kinase zeta-like</fullName>
    </submittedName>
</protein>
<organism evidence="4 5">
    <name type="scientific">Callorhinchus milii</name>
    <name type="common">Ghost shark</name>
    <dbReference type="NCBI Taxonomy" id="7868"/>
    <lineage>
        <taxon>Eukaryota</taxon>
        <taxon>Metazoa</taxon>
        <taxon>Chordata</taxon>
        <taxon>Craniata</taxon>
        <taxon>Vertebrata</taxon>
        <taxon>Chondrichthyes</taxon>
        <taxon>Holocephali</taxon>
        <taxon>Chimaeriformes</taxon>
        <taxon>Callorhinchidae</taxon>
        <taxon>Callorhinchus</taxon>
    </lineage>
</organism>
<name>A0A4W3H498_CALMI</name>
<keyword evidence="5" id="KW-1185">Reference proteome</keyword>
<keyword evidence="2 3" id="KW-0040">ANK repeat</keyword>
<feature type="repeat" description="ANK" evidence="3">
    <location>
        <begin position="93"/>
        <end position="125"/>
    </location>
</feature>
<accession>A0A4W3H498</accession>
<evidence type="ECO:0000313" key="5">
    <source>
        <dbReference type="Proteomes" id="UP000314986"/>
    </source>
</evidence>
<dbReference type="PANTHER" id="PTHR24171">
    <property type="entry name" value="ANKYRIN REPEAT DOMAIN-CONTAINING PROTEIN 39-RELATED"/>
    <property type="match status" value="1"/>
</dbReference>
<dbReference type="PROSITE" id="PS50088">
    <property type="entry name" value="ANK_REPEAT"/>
    <property type="match status" value="1"/>
</dbReference>
<evidence type="ECO:0000256" key="3">
    <source>
        <dbReference type="PROSITE-ProRule" id="PRU00023"/>
    </source>
</evidence>
<dbReference type="SUPFAM" id="SSF48403">
    <property type="entry name" value="Ankyrin repeat"/>
    <property type="match status" value="1"/>
</dbReference>
<dbReference type="InterPro" id="IPR036770">
    <property type="entry name" value="Ankyrin_rpt-contain_sf"/>
</dbReference>
<dbReference type="Pfam" id="PF12796">
    <property type="entry name" value="Ank_2"/>
    <property type="match status" value="1"/>
</dbReference>